<dbReference type="Gene3D" id="1.10.1450.10">
    <property type="entry name" value="Tetraspanin"/>
    <property type="match status" value="1"/>
</dbReference>
<proteinExistence type="predicted"/>
<evidence type="ECO:0000256" key="5">
    <source>
        <dbReference type="SAM" id="Phobius"/>
    </source>
</evidence>
<dbReference type="InterPro" id="IPR008952">
    <property type="entry name" value="Tetraspanin_EC2_sf"/>
</dbReference>
<dbReference type="RefSeq" id="XP_022648208.1">
    <property type="nucleotide sequence ID" value="XM_022792473.1"/>
</dbReference>
<name>A0A7M7J877_VARDE</name>
<feature type="transmembrane region" description="Helical" evidence="5">
    <location>
        <begin position="45"/>
        <end position="69"/>
    </location>
</feature>
<feature type="transmembrane region" description="Helical" evidence="5">
    <location>
        <begin position="208"/>
        <end position="230"/>
    </location>
</feature>
<evidence type="ECO:0000256" key="3">
    <source>
        <dbReference type="ARBA" id="ARBA00022989"/>
    </source>
</evidence>
<evidence type="ECO:0000256" key="4">
    <source>
        <dbReference type="ARBA" id="ARBA00023136"/>
    </source>
</evidence>
<keyword evidence="2 5" id="KW-0812">Transmembrane</keyword>
<evidence type="ECO:0000256" key="2">
    <source>
        <dbReference type="ARBA" id="ARBA00022692"/>
    </source>
</evidence>
<dbReference type="EnsemblMetazoa" id="XM_022792481">
    <property type="protein sequence ID" value="XP_022648216"/>
    <property type="gene ID" value="LOC111244906"/>
</dbReference>
<sequence>MAKKRLSTSIWLLGTVSPPMIKISGLLLVFLGVSELRSLEHSTRVHIIAAYILLAAAGLIVFVSLLGYVSICRLHRDMLAWYGGFLVMILLLETACGILCFFSYGYVRAELQAQFHSLFLEKYEKDDLATRTVDRIQRDLKCCGMVGFEDWENSEWRREKSISYINLVPPSCCKTWTALCGRWDIPNNIHYDGCIDVIARRIERNLSFIAGVGTGIYVIQMLGVVMVYMLHSKLKNFEVANHSVYNPTRHNQHLYDHG</sequence>
<dbReference type="AlphaFoldDB" id="A0A7M7J877"/>
<dbReference type="GeneID" id="111244906"/>
<evidence type="ECO:0000313" key="6">
    <source>
        <dbReference type="EnsemblMetazoa" id="XP_022648208"/>
    </source>
</evidence>
<dbReference type="RefSeq" id="XP_022648198.1">
    <property type="nucleotide sequence ID" value="XM_022792463.1"/>
</dbReference>
<dbReference type="EnsemblMetazoa" id="XM_022792463">
    <property type="protein sequence ID" value="XP_022648198"/>
    <property type="gene ID" value="LOC111244906"/>
</dbReference>
<evidence type="ECO:0000313" key="7">
    <source>
        <dbReference type="Proteomes" id="UP000594260"/>
    </source>
</evidence>
<dbReference type="PRINTS" id="PR00259">
    <property type="entry name" value="TMFOUR"/>
</dbReference>
<dbReference type="RefSeq" id="XP_022648216.1">
    <property type="nucleotide sequence ID" value="XM_022792481.1"/>
</dbReference>
<keyword evidence="4 5" id="KW-0472">Membrane</keyword>
<dbReference type="PANTHER" id="PTHR19282:SF544">
    <property type="entry name" value="TETRASPANIN"/>
    <property type="match status" value="1"/>
</dbReference>
<evidence type="ECO:0000256" key="1">
    <source>
        <dbReference type="ARBA" id="ARBA00004141"/>
    </source>
</evidence>
<dbReference type="RefSeq" id="XP_022648225.1">
    <property type="nucleotide sequence ID" value="XM_022792490.1"/>
</dbReference>
<dbReference type="PANTHER" id="PTHR19282">
    <property type="entry name" value="TETRASPANIN"/>
    <property type="match status" value="1"/>
</dbReference>
<dbReference type="EnsemblMetazoa" id="XM_022792473">
    <property type="protein sequence ID" value="XP_022648208"/>
    <property type="gene ID" value="LOC111244906"/>
</dbReference>
<feature type="transmembrane region" description="Helical" evidence="5">
    <location>
        <begin position="81"/>
        <end position="107"/>
    </location>
</feature>
<feature type="transmembrane region" description="Helical" evidence="5">
    <location>
        <begin position="12"/>
        <end position="33"/>
    </location>
</feature>
<dbReference type="EnsemblMetazoa" id="XM_022792490">
    <property type="protein sequence ID" value="XP_022648225"/>
    <property type="gene ID" value="LOC111244906"/>
</dbReference>
<dbReference type="GO" id="GO:0005886">
    <property type="term" value="C:plasma membrane"/>
    <property type="evidence" value="ECO:0007669"/>
    <property type="project" value="TreeGrafter"/>
</dbReference>
<dbReference type="InterPro" id="IPR018499">
    <property type="entry name" value="Tetraspanin/Peripherin"/>
</dbReference>
<evidence type="ECO:0008006" key="8">
    <source>
        <dbReference type="Google" id="ProtNLM"/>
    </source>
</evidence>
<reference evidence="6" key="1">
    <citation type="submission" date="2021-01" db="UniProtKB">
        <authorList>
            <consortium name="EnsemblMetazoa"/>
        </authorList>
    </citation>
    <scope>IDENTIFICATION</scope>
</reference>
<keyword evidence="7" id="KW-1185">Reference proteome</keyword>
<organism evidence="6 7">
    <name type="scientific">Varroa destructor</name>
    <name type="common">Honeybee mite</name>
    <dbReference type="NCBI Taxonomy" id="109461"/>
    <lineage>
        <taxon>Eukaryota</taxon>
        <taxon>Metazoa</taxon>
        <taxon>Ecdysozoa</taxon>
        <taxon>Arthropoda</taxon>
        <taxon>Chelicerata</taxon>
        <taxon>Arachnida</taxon>
        <taxon>Acari</taxon>
        <taxon>Parasitiformes</taxon>
        <taxon>Mesostigmata</taxon>
        <taxon>Gamasina</taxon>
        <taxon>Dermanyssoidea</taxon>
        <taxon>Varroidae</taxon>
        <taxon>Varroa</taxon>
    </lineage>
</organism>
<dbReference type="Pfam" id="PF00335">
    <property type="entry name" value="Tetraspanin"/>
    <property type="match status" value="1"/>
</dbReference>
<keyword evidence="3 5" id="KW-1133">Transmembrane helix</keyword>
<comment type="subcellular location">
    <subcellularLocation>
        <location evidence="1">Membrane</location>
        <topology evidence="1">Multi-pass membrane protein</topology>
    </subcellularLocation>
</comment>
<protein>
    <recommendedName>
        <fullName evidence="8">Tetraspanin</fullName>
    </recommendedName>
</protein>
<accession>A0A7M7J877</accession>
<dbReference type="Proteomes" id="UP000594260">
    <property type="component" value="Unplaced"/>
</dbReference>
<dbReference type="SUPFAM" id="SSF48652">
    <property type="entry name" value="Tetraspanin"/>
    <property type="match status" value="1"/>
</dbReference>